<dbReference type="Gene3D" id="3.40.630.30">
    <property type="match status" value="1"/>
</dbReference>
<dbReference type="InterPro" id="IPR045057">
    <property type="entry name" value="Gcn5-rel_NAT"/>
</dbReference>
<evidence type="ECO:0000313" key="3">
    <source>
        <dbReference type="Proteomes" id="UP000679126"/>
    </source>
</evidence>
<evidence type="ECO:0000259" key="1">
    <source>
        <dbReference type="PROSITE" id="PS51729"/>
    </source>
</evidence>
<dbReference type="PANTHER" id="PTHR31435">
    <property type="entry name" value="PROTEIN NATD1"/>
    <property type="match status" value="1"/>
</dbReference>
<dbReference type="Pfam" id="PF14542">
    <property type="entry name" value="Acetyltransf_CG"/>
    <property type="match status" value="1"/>
</dbReference>
<dbReference type="InterPro" id="IPR016181">
    <property type="entry name" value="Acyl_CoA_acyltransferase"/>
</dbReference>
<comment type="caution">
    <text evidence="2">The sequence shown here is derived from an EMBL/GenBank/DDBJ whole genome shotgun (WGS) entry which is preliminary data.</text>
</comment>
<gene>
    <name evidence="2" type="ORF">J7I43_08460</name>
</gene>
<dbReference type="Proteomes" id="UP000679126">
    <property type="component" value="Unassembled WGS sequence"/>
</dbReference>
<proteinExistence type="predicted"/>
<dbReference type="PANTHER" id="PTHR31435:SF9">
    <property type="entry name" value="PROTEIN NATD1"/>
    <property type="match status" value="1"/>
</dbReference>
<dbReference type="EMBL" id="JAGHKP010000002">
    <property type="protein sequence ID" value="MBO9152240.1"/>
    <property type="molecule type" value="Genomic_DNA"/>
</dbReference>
<organism evidence="2 3">
    <name type="scientific">Chitinophaga chungangae</name>
    <dbReference type="NCBI Taxonomy" id="2821488"/>
    <lineage>
        <taxon>Bacteria</taxon>
        <taxon>Pseudomonadati</taxon>
        <taxon>Bacteroidota</taxon>
        <taxon>Chitinophagia</taxon>
        <taxon>Chitinophagales</taxon>
        <taxon>Chitinophagaceae</taxon>
        <taxon>Chitinophaga</taxon>
    </lineage>
</organism>
<protein>
    <submittedName>
        <fullName evidence="2">N-acetyltransferase</fullName>
    </submittedName>
</protein>
<accession>A0ABS3YC38</accession>
<evidence type="ECO:0000313" key="2">
    <source>
        <dbReference type="EMBL" id="MBO9152240.1"/>
    </source>
</evidence>
<name>A0ABS3YC38_9BACT</name>
<keyword evidence="3" id="KW-1185">Reference proteome</keyword>
<dbReference type="InterPro" id="IPR031165">
    <property type="entry name" value="GNAT_YJDJ"/>
</dbReference>
<feature type="domain" description="N-acetyltransferase" evidence="1">
    <location>
        <begin position="9"/>
        <end position="94"/>
    </location>
</feature>
<dbReference type="PROSITE" id="PS51729">
    <property type="entry name" value="GNAT_YJDJ"/>
    <property type="match status" value="1"/>
</dbReference>
<reference evidence="3" key="1">
    <citation type="submission" date="2021-03" db="EMBL/GenBank/DDBJ databases">
        <title>Assistant Professor.</title>
        <authorList>
            <person name="Huq M.A."/>
        </authorList>
    </citation>
    <scope>NUCLEOTIDE SEQUENCE [LARGE SCALE GENOMIC DNA]</scope>
    <source>
        <strain evidence="3">MAH-28</strain>
    </source>
</reference>
<dbReference type="RefSeq" id="WP_209145238.1">
    <property type="nucleotide sequence ID" value="NZ_JAGHKP010000002.1"/>
</dbReference>
<dbReference type="SUPFAM" id="SSF55729">
    <property type="entry name" value="Acyl-CoA N-acyltransferases (Nat)"/>
    <property type="match status" value="1"/>
</dbReference>
<sequence length="101" mass="11633">MGDMTYEVVNNRENQQFEVHLNGEIAQLTYRYYKKDIAFMHTTVPETMAGKGVASALARAAFAFAAEEKKLVMVYCPFVAKFLQSHPEYRHQLDRAYYGKS</sequence>